<evidence type="ECO:0000256" key="5">
    <source>
        <dbReference type="ARBA" id="ARBA00022824"/>
    </source>
</evidence>
<keyword evidence="8" id="KW-0446">Lipid-binding</keyword>
<evidence type="ECO:0000256" key="10">
    <source>
        <dbReference type="ARBA" id="ARBA00023166"/>
    </source>
</evidence>
<evidence type="ECO:0000256" key="9">
    <source>
        <dbReference type="ARBA" id="ARBA00023136"/>
    </source>
</evidence>
<comment type="similarity">
    <text evidence="2 13">Belongs to the INSIG family.</text>
</comment>
<dbReference type="PANTHER" id="PTHR15301">
    <property type="entry name" value="INSULIN-INDUCED GENE 1"/>
    <property type="match status" value="1"/>
</dbReference>
<organism evidence="15 16">
    <name type="scientific">Ornithorhynchus anatinus</name>
    <name type="common">Duckbill platypus</name>
    <dbReference type="NCBI Taxonomy" id="9258"/>
    <lineage>
        <taxon>Eukaryota</taxon>
        <taxon>Metazoa</taxon>
        <taxon>Chordata</taxon>
        <taxon>Craniata</taxon>
        <taxon>Vertebrata</taxon>
        <taxon>Euteleostomi</taxon>
        <taxon>Mammalia</taxon>
        <taxon>Monotremata</taxon>
        <taxon>Ornithorhynchidae</taxon>
        <taxon>Ornithorhynchus</taxon>
    </lineage>
</organism>
<gene>
    <name evidence="15" type="primary">INSIG2</name>
</gene>
<evidence type="ECO:0000256" key="4">
    <source>
        <dbReference type="ARBA" id="ARBA00022692"/>
    </source>
</evidence>
<feature type="transmembrane region" description="Helical" evidence="13">
    <location>
        <begin position="84"/>
        <end position="105"/>
    </location>
</feature>
<dbReference type="Ensembl" id="ENSOANT00000048532.1">
    <property type="protein sequence ID" value="ENSOANP00000045461.1"/>
    <property type="gene ID" value="ENSOANG00000046004.1"/>
</dbReference>
<dbReference type="GO" id="GO:0008289">
    <property type="term" value="F:lipid binding"/>
    <property type="evidence" value="ECO:0007669"/>
    <property type="project" value="UniProtKB-KW"/>
</dbReference>
<keyword evidence="16" id="KW-1185">Reference proteome</keyword>
<evidence type="ECO:0000256" key="8">
    <source>
        <dbReference type="ARBA" id="ARBA00023121"/>
    </source>
</evidence>
<comment type="subcellular location">
    <subcellularLocation>
        <location evidence="1">Endoplasmic reticulum membrane</location>
        <topology evidence="1">Multi-pass membrane protein</topology>
    </subcellularLocation>
</comment>
<dbReference type="Proteomes" id="UP000002279">
    <property type="component" value="Chromosome 1"/>
</dbReference>
<comment type="caution">
    <text evidence="13">Lacks conserved residue(s) required for the propagation of feature annotation.</text>
</comment>
<dbReference type="InterPro" id="IPR025929">
    <property type="entry name" value="INSIG_fam"/>
</dbReference>
<keyword evidence="6 13" id="KW-1133">Transmembrane helix</keyword>
<evidence type="ECO:0000256" key="13">
    <source>
        <dbReference type="RuleBase" id="RU241113"/>
    </source>
</evidence>
<sequence>APGLHPRFPDEATEARGSGSPAKVDFANNLQLSLTVAALSVGLWWTFDRSRSGLGLGLGVAVLGTAGTQLLVHHGVYRYSSPDFLYVRSWLPSIFFAGGVTVGNIGRQLAMVSRPDPLRDRHGPARGPGEGRPPRGRERRIPAPRARAPEIGAAGRGDGRTGRPRGPGVRPEGPGPRGGPAGRPRPPPSLAPLRPCAPVAAAPSAPRRGRPSSRFASSRL</sequence>
<keyword evidence="5" id="KW-0256">Endoplasmic reticulum</keyword>
<keyword evidence="4 13" id="KW-0812">Transmembrane</keyword>
<dbReference type="GO" id="GO:0005789">
    <property type="term" value="C:endoplasmic reticulum membrane"/>
    <property type="evidence" value="ECO:0007669"/>
    <property type="project" value="UniProtKB-SubCell"/>
</dbReference>
<dbReference type="Pfam" id="PF07281">
    <property type="entry name" value="INSIG"/>
    <property type="match status" value="1"/>
</dbReference>
<feature type="transmembrane region" description="Helical" evidence="13">
    <location>
        <begin position="54"/>
        <end position="72"/>
    </location>
</feature>
<evidence type="ECO:0000256" key="1">
    <source>
        <dbReference type="ARBA" id="ARBA00004477"/>
    </source>
</evidence>
<dbReference type="PANTHER" id="PTHR15301:SF10">
    <property type="entry name" value="INSULIN-INDUCED GENE 2 PROTEIN"/>
    <property type="match status" value="1"/>
</dbReference>
<evidence type="ECO:0000256" key="7">
    <source>
        <dbReference type="ARBA" id="ARBA00023098"/>
    </source>
</evidence>
<evidence type="ECO:0000256" key="12">
    <source>
        <dbReference type="ARBA" id="ARBA00046665"/>
    </source>
</evidence>
<feature type="transmembrane region" description="Helical" evidence="13">
    <location>
        <begin position="30"/>
        <end position="47"/>
    </location>
</feature>
<feature type="region of interest" description="Disordered" evidence="14">
    <location>
        <begin position="1"/>
        <end position="20"/>
    </location>
</feature>
<evidence type="ECO:0000256" key="11">
    <source>
        <dbReference type="ARBA" id="ARBA00023221"/>
    </source>
</evidence>
<reference evidence="15 16" key="1">
    <citation type="journal article" date="2008" name="Nature">
        <title>Genome analysis of the platypus reveals unique signatures of evolution.</title>
        <authorList>
            <person name="Warren W.C."/>
            <person name="Hillier L.W."/>
            <person name="Marshall Graves J.A."/>
            <person name="Birney E."/>
            <person name="Ponting C.P."/>
            <person name="Grutzner F."/>
            <person name="Belov K."/>
            <person name="Miller W."/>
            <person name="Clarke L."/>
            <person name="Chinwalla A.T."/>
            <person name="Yang S.P."/>
            <person name="Heger A."/>
            <person name="Locke D.P."/>
            <person name="Miethke P."/>
            <person name="Waters P.D."/>
            <person name="Veyrunes F."/>
            <person name="Fulton L."/>
            <person name="Fulton B."/>
            <person name="Graves T."/>
            <person name="Wallis J."/>
            <person name="Puente X.S."/>
            <person name="Lopez-Otin C."/>
            <person name="Ordonez G.R."/>
            <person name="Eichler E.E."/>
            <person name="Chen L."/>
            <person name="Cheng Z."/>
            <person name="Deakin J.E."/>
            <person name="Alsop A."/>
            <person name="Thompson K."/>
            <person name="Kirby P."/>
            <person name="Papenfuss A.T."/>
            <person name="Wakefield M.J."/>
            <person name="Olender T."/>
            <person name="Lancet D."/>
            <person name="Huttley G.A."/>
            <person name="Smit A.F."/>
            <person name="Pask A."/>
            <person name="Temple-Smith P."/>
            <person name="Batzer M.A."/>
            <person name="Walker J.A."/>
            <person name="Konkel M.K."/>
            <person name="Harris R.S."/>
            <person name="Whittington C.M."/>
            <person name="Wong E.S."/>
            <person name="Gemmell N.J."/>
            <person name="Buschiazzo E."/>
            <person name="Vargas Jentzsch I.M."/>
            <person name="Merkel A."/>
            <person name="Schmitz J."/>
            <person name="Zemann A."/>
            <person name="Churakov G."/>
            <person name="Kriegs J.O."/>
            <person name="Brosius J."/>
            <person name="Murchison E.P."/>
            <person name="Sachidanandam R."/>
            <person name="Smith C."/>
            <person name="Hannon G.J."/>
            <person name="Tsend-Ayush E."/>
            <person name="McMillan D."/>
            <person name="Attenborough R."/>
            <person name="Rens W."/>
            <person name="Ferguson-Smith M."/>
            <person name="Lefevre C.M."/>
            <person name="Sharp J.A."/>
            <person name="Nicholas K.R."/>
            <person name="Ray D.A."/>
            <person name="Kube M."/>
            <person name="Reinhardt R."/>
            <person name="Pringle T.H."/>
            <person name="Taylor J."/>
            <person name="Jones R.C."/>
            <person name="Nixon B."/>
            <person name="Dacheux J.L."/>
            <person name="Niwa H."/>
            <person name="Sekita Y."/>
            <person name="Huang X."/>
            <person name="Stark A."/>
            <person name="Kheradpour P."/>
            <person name="Kellis M."/>
            <person name="Flicek P."/>
            <person name="Chen Y."/>
            <person name="Webber C."/>
            <person name="Hardison R."/>
            <person name="Nelson J."/>
            <person name="Hallsworth-Pepin K."/>
            <person name="Delehaunty K."/>
            <person name="Markovic C."/>
            <person name="Minx P."/>
            <person name="Feng Y."/>
            <person name="Kremitzki C."/>
            <person name="Mitreva M."/>
            <person name="Glasscock J."/>
            <person name="Wylie T."/>
            <person name="Wohldmann P."/>
            <person name="Thiru P."/>
            <person name="Nhan M.N."/>
            <person name="Pohl C.S."/>
            <person name="Smith S.M."/>
            <person name="Hou S."/>
            <person name="Nefedov M."/>
            <person name="de Jong P.J."/>
            <person name="Renfree M.B."/>
            <person name="Mardis E.R."/>
            <person name="Wilson R.K."/>
        </authorList>
    </citation>
    <scope>NUCLEOTIDE SEQUENCE [LARGE SCALE GENOMIC DNA]</scope>
    <source>
        <strain evidence="15 16">Glennie</strain>
    </source>
</reference>
<evidence type="ECO:0000256" key="2">
    <source>
        <dbReference type="ARBA" id="ARBA00007475"/>
    </source>
</evidence>
<accession>A0A6I8NX25</accession>
<keyword evidence="7 13" id="KW-0443">Lipid metabolism</keyword>
<protein>
    <recommendedName>
        <fullName evidence="13">Insulin-induced gene protein</fullName>
    </recommendedName>
</protein>
<dbReference type="GO" id="GO:0008203">
    <property type="term" value="P:cholesterol metabolic process"/>
    <property type="evidence" value="ECO:0007669"/>
    <property type="project" value="UniProtKB-KW"/>
</dbReference>
<feature type="compositionally biased region" description="Low complexity" evidence="14">
    <location>
        <begin position="191"/>
        <end position="220"/>
    </location>
</feature>
<reference evidence="15" key="2">
    <citation type="submission" date="2025-08" db="UniProtKB">
        <authorList>
            <consortium name="Ensembl"/>
        </authorList>
    </citation>
    <scope>IDENTIFICATION</scope>
    <source>
        <strain evidence="15">Glennie</strain>
    </source>
</reference>
<dbReference type="GeneTree" id="ENSGT00580000081600"/>
<keyword evidence="9 13" id="KW-0472">Membrane</keyword>
<evidence type="ECO:0000313" key="16">
    <source>
        <dbReference type="Proteomes" id="UP000002279"/>
    </source>
</evidence>
<keyword evidence="11 13" id="KW-0753">Steroid metabolism</keyword>
<keyword evidence="10" id="KW-1207">Sterol metabolism</keyword>
<comment type="subunit">
    <text evidence="12">Interacts with SCAP; interaction is direct and only takes place in the presence of sterols; it prevents interaction between SCAP and the coat protein complex II (COPII). Associates with the SCAP-SREBP complex (composed of SCAP and SREBF1/SREBP1 or SREBF2/SREBP2); association is mediated via its interaction with SCAP and only takes place in the presence of sterols. Interacts with RNF139. Interacts with RNF145.</text>
</comment>
<name>A0A6I8NX25_ORNAN</name>
<dbReference type="Bgee" id="ENSOANG00000046004">
    <property type="expression patterns" value="Expressed in endometrium and 7 other cell types or tissues"/>
</dbReference>
<reference evidence="15" key="3">
    <citation type="submission" date="2025-09" db="UniProtKB">
        <authorList>
            <consortium name="Ensembl"/>
        </authorList>
    </citation>
    <scope>IDENTIFICATION</scope>
    <source>
        <strain evidence="15">Glennie</strain>
    </source>
</reference>
<evidence type="ECO:0000256" key="6">
    <source>
        <dbReference type="ARBA" id="ARBA00022989"/>
    </source>
</evidence>
<evidence type="ECO:0000256" key="14">
    <source>
        <dbReference type="SAM" id="MobiDB-lite"/>
    </source>
</evidence>
<feature type="compositionally biased region" description="Basic and acidic residues" evidence="14">
    <location>
        <begin position="132"/>
        <end position="141"/>
    </location>
</feature>
<proteinExistence type="inferred from homology"/>
<dbReference type="AlphaFoldDB" id="A0A6I8NX25"/>
<evidence type="ECO:0000313" key="15">
    <source>
        <dbReference type="Ensembl" id="ENSOANP00000045461.1"/>
    </source>
</evidence>
<feature type="region of interest" description="Disordered" evidence="14">
    <location>
        <begin position="113"/>
        <end position="220"/>
    </location>
</feature>
<evidence type="ECO:0000256" key="3">
    <source>
        <dbReference type="ARBA" id="ARBA00022548"/>
    </source>
</evidence>
<comment type="function">
    <text evidence="13">Mediates feedback control of cholesterol synthesis.</text>
</comment>
<keyword evidence="3 13" id="KW-0153">Cholesterol metabolism</keyword>
<feature type="compositionally biased region" description="Low complexity" evidence="14">
    <location>
        <begin position="143"/>
        <end position="153"/>
    </location>
</feature>